<evidence type="ECO:0000259" key="2">
    <source>
        <dbReference type="Pfam" id="PF00078"/>
    </source>
</evidence>
<dbReference type="OMA" id="WTEANII"/>
<dbReference type="InterPro" id="IPR000477">
    <property type="entry name" value="RT_dom"/>
</dbReference>
<dbReference type="InParanoid" id="A0A3B5R811"/>
<dbReference type="PANTHER" id="PTHR31635:SF196">
    <property type="entry name" value="REVERSE TRANSCRIPTASE DOMAIN-CONTAINING PROTEIN-RELATED"/>
    <property type="match status" value="1"/>
</dbReference>
<dbReference type="CDD" id="cd01650">
    <property type="entry name" value="RT_nLTR_like"/>
    <property type="match status" value="1"/>
</dbReference>
<protein>
    <recommendedName>
        <fullName evidence="2">Reverse transcriptase domain-containing protein</fullName>
    </recommendedName>
</protein>
<evidence type="ECO:0000313" key="3">
    <source>
        <dbReference type="Ensembl" id="ENSXMAP00000039304.1"/>
    </source>
</evidence>
<accession>A0A3B5R811</accession>
<dbReference type="InterPro" id="IPR043502">
    <property type="entry name" value="DNA/RNA_pol_sf"/>
</dbReference>
<dbReference type="Pfam" id="PF00078">
    <property type="entry name" value="RVT_1"/>
    <property type="match status" value="1"/>
</dbReference>
<feature type="domain" description="Reverse transcriptase" evidence="2">
    <location>
        <begin position="127"/>
        <end position="315"/>
    </location>
</feature>
<evidence type="ECO:0000256" key="1">
    <source>
        <dbReference type="SAM" id="MobiDB-lite"/>
    </source>
</evidence>
<name>A0A3B5R811_XIPMA</name>
<reference evidence="4" key="1">
    <citation type="submission" date="2012-01" db="EMBL/GenBank/DDBJ databases">
        <authorList>
            <person name="Walter R."/>
            <person name="Schartl M."/>
            <person name="Warren W."/>
        </authorList>
    </citation>
    <scope>NUCLEOTIDE SEQUENCE [LARGE SCALE GENOMIC DNA]</scope>
    <source>
        <strain evidence="4">JP 163 A</strain>
    </source>
</reference>
<reference evidence="3" key="3">
    <citation type="submission" date="2025-08" db="UniProtKB">
        <authorList>
            <consortium name="Ensembl"/>
        </authorList>
    </citation>
    <scope>IDENTIFICATION</scope>
    <source>
        <strain evidence="3">JP 163 A</strain>
    </source>
</reference>
<reference evidence="4" key="2">
    <citation type="journal article" date="2013" name="Nat. Genet.">
        <title>The genome of the platyfish, Xiphophorus maculatus, provides insights into evolutionary adaptation and several complex traits.</title>
        <authorList>
            <person name="Schartl M."/>
            <person name="Walter R.B."/>
            <person name="Shen Y."/>
            <person name="Garcia T."/>
            <person name="Catchen J."/>
            <person name="Amores A."/>
            <person name="Braasch I."/>
            <person name="Chalopin D."/>
            <person name="Volff J.N."/>
            <person name="Lesch K.P."/>
            <person name="Bisazza A."/>
            <person name="Minx P."/>
            <person name="Hillier L."/>
            <person name="Wilson R.K."/>
            <person name="Fuerstenberg S."/>
            <person name="Boore J."/>
            <person name="Searle S."/>
            <person name="Postlethwait J.H."/>
            <person name="Warren W.C."/>
        </authorList>
    </citation>
    <scope>NUCLEOTIDE SEQUENCE [LARGE SCALE GENOMIC DNA]</scope>
    <source>
        <strain evidence="4">JP 163 A</strain>
    </source>
</reference>
<proteinExistence type="predicted"/>
<organism evidence="3 4">
    <name type="scientific">Xiphophorus maculatus</name>
    <name type="common">Southern platyfish</name>
    <name type="synonym">Platypoecilus maculatus</name>
    <dbReference type="NCBI Taxonomy" id="8083"/>
    <lineage>
        <taxon>Eukaryota</taxon>
        <taxon>Metazoa</taxon>
        <taxon>Chordata</taxon>
        <taxon>Craniata</taxon>
        <taxon>Vertebrata</taxon>
        <taxon>Euteleostomi</taxon>
        <taxon>Actinopterygii</taxon>
        <taxon>Neopterygii</taxon>
        <taxon>Teleostei</taxon>
        <taxon>Neoteleostei</taxon>
        <taxon>Acanthomorphata</taxon>
        <taxon>Ovalentaria</taxon>
        <taxon>Atherinomorphae</taxon>
        <taxon>Cyprinodontiformes</taxon>
        <taxon>Poeciliidae</taxon>
        <taxon>Poeciliinae</taxon>
        <taxon>Xiphophorus</taxon>
    </lineage>
</organism>
<dbReference type="GeneTree" id="ENSGT00940000165023"/>
<dbReference type="PANTHER" id="PTHR31635">
    <property type="entry name" value="REVERSE TRANSCRIPTASE DOMAIN-CONTAINING PROTEIN-RELATED"/>
    <property type="match status" value="1"/>
</dbReference>
<reference evidence="3" key="4">
    <citation type="submission" date="2025-09" db="UniProtKB">
        <authorList>
            <consortium name="Ensembl"/>
        </authorList>
    </citation>
    <scope>IDENTIFICATION</scope>
    <source>
        <strain evidence="3">JP 163 A</strain>
    </source>
</reference>
<dbReference type="AlphaFoldDB" id="A0A3B5R811"/>
<dbReference type="Ensembl" id="ENSXMAT00000030269.1">
    <property type="protein sequence ID" value="ENSXMAP00000039304.1"/>
    <property type="gene ID" value="ENSXMAG00000025990.1"/>
</dbReference>
<feature type="compositionally biased region" description="Polar residues" evidence="1">
    <location>
        <begin position="1"/>
        <end position="14"/>
    </location>
</feature>
<keyword evidence="4" id="KW-1185">Reference proteome</keyword>
<sequence length="345" mass="39357">MLHSVSESCSSNQPEPIKGEKNFLSNVVPSEEFFGKLTLQKLSKESSTQLERPITMEELVKTIKVSPNGKTPGLDSIPNKFYKFTSELGTEILKTFNSSIESHRLPTSMKELLITVILKKRKDLLEYLSYRPISLLCCEINKVITSIIHPDQTGFVKGRTPSDSLRRLLHLIWKAQHLNFPVAALSPDVEKAFDRVSWSYLYYTLETFGFRHSVLEIIKMIYTDSKATVTTNGSRSTQFLIERGTKQGDPLSPLLFIIALKPLDQAIRQNKIIKGITMDDVLLLLSNPEESLPPLLDLINNFSELSRYKIYWSKCPCQSFVIKAIYISGNFRENDLLEELAYKRD</sequence>
<dbReference type="SUPFAM" id="SSF56672">
    <property type="entry name" value="DNA/RNA polymerases"/>
    <property type="match status" value="1"/>
</dbReference>
<dbReference type="Proteomes" id="UP000002852">
    <property type="component" value="Unassembled WGS sequence"/>
</dbReference>
<evidence type="ECO:0000313" key="4">
    <source>
        <dbReference type="Proteomes" id="UP000002852"/>
    </source>
</evidence>
<feature type="region of interest" description="Disordered" evidence="1">
    <location>
        <begin position="1"/>
        <end position="20"/>
    </location>
</feature>